<dbReference type="Proteomes" id="UP000598297">
    <property type="component" value="Unassembled WGS sequence"/>
</dbReference>
<dbReference type="EMBL" id="JAAAHS010000081">
    <property type="protein sequence ID" value="NBE52401.1"/>
    <property type="molecule type" value="Genomic_DNA"/>
</dbReference>
<dbReference type="AlphaFoldDB" id="A0A964XLR6"/>
<comment type="caution">
    <text evidence="2">The sequence shown here is derived from an EMBL/GenBank/DDBJ whole genome shotgun (WGS) entry which is preliminary data.</text>
</comment>
<accession>A0A964XLR6</accession>
<sequence length="142" mass="15461">MGKTTNGMELPADIEEHLESYVTAFNSHDLQAVDAHYTKEAVAVWEPGKPVSGDARRAAAKEFFDTAAPTIVADVREAYVTGDTALVVVDWTMQVNDDKGGRERLVGVGLDVLRRTEDGGRWLYAIDDPFGEEPPAERLAAA</sequence>
<dbReference type="SUPFAM" id="SSF54427">
    <property type="entry name" value="NTF2-like"/>
    <property type="match status" value="1"/>
</dbReference>
<organism evidence="2 3">
    <name type="scientific">Streptomyces boluensis</name>
    <dbReference type="NCBI Taxonomy" id="1775135"/>
    <lineage>
        <taxon>Bacteria</taxon>
        <taxon>Bacillati</taxon>
        <taxon>Actinomycetota</taxon>
        <taxon>Actinomycetes</taxon>
        <taxon>Kitasatosporales</taxon>
        <taxon>Streptomycetaceae</taxon>
        <taxon>Streptomyces</taxon>
    </lineage>
</organism>
<feature type="domain" description="SnoaL-like" evidence="1">
    <location>
        <begin position="19"/>
        <end position="122"/>
    </location>
</feature>
<keyword evidence="3" id="KW-1185">Reference proteome</keyword>
<protein>
    <submittedName>
        <fullName evidence="2">DUF4440 domain-containing protein</fullName>
    </submittedName>
</protein>
<dbReference type="RefSeq" id="WP_161697296.1">
    <property type="nucleotide sequence ID" value="NZ_JAAAHS010000081.1"/>
</dbReference>
<proteinExistence type="predicted"/>
<evidence type="ECO:0000313" key="3">
    <source>
        <dbReference type="Proteomes" id="UP000598297"/>
    </source>
</evidence>
<dbReference type="InterPro" id="IPR032710">
    <property type="entry name" value="NTF2-like_dom_sf"/>
</dbReference>
<dbReference type="Gene3D" id="3.10.450.50">
    <property type="match status" value="1"/>
</dbReference>
<dbReference type="InterPro" id="IPR037401">
    <property type="entry name" value="SnoaL-like"/>
</dbReference>
<reference evidence="2" key="1">
    <citation type="submission" date="2020-01" db="EMBL/GenBank/DDBJ databases">
        <title>Whole-genome analyses of novel actinobacteria.</title>
        <authorList>
            <person name="Sahin N."/>
        </authorList>
    </citation>
    <scope>NUCLEOTIDE SEQUENCE</scope>
    <source>
        <strain evidence="2">YC537</strain>
    </source>
</reference>
<evidence type="ECO:0000313" key="2">
    <source>
        <dbReference type="EMBL" id="NBE52401.1"/>
    </source>
</evidence>
<evidence type="ECO:0000259" key="1">
    <source>
        <dbReference type="Pfam" id="PF12680"/>
    </source>
</evidence>
<dbReference type="CDD" id="cd00531">
    <property type="entry name" value="NTF2_like"/>
    <property type="match status" value="1"/>
</dbReference>
<dbReference type="Pfam" id="PF12680">
    <property type="entry name" value="SnoaL_2"/>
    <property type="match status" value="1"/>
</dbReference>
<name>A0A964XLR6_9ACTN</name>
<gene>
    <name evidence="2" type="ORF">GUY60_13380</name>
</gene>
<dbReference type="OrthoDB" id="7375616at2"/>